<dbReference type="Proteomes" id="UP000564496">
    <property type="component" value="Unassembled WGS sequence"/>
</dbReference>
<organism evidence="2 3">
    <name type="scientific">Nocardioides panzhihuensis</name>
    <dbReference type="NCBI Taxonomy" id="860243"/>
    <lineage>
        <taxon>Bacteria</taxon>
        <taxon>Bacillati</taxon>
        <taxon>Actinomycetota</taxon>
        <taxon>Actinomycetes</taxon>
        <taxon>Propionibacteriales</taxon>
        <taxon>Nocardioidaceae</taxon>
        <taxon>Nocardioides</taxon>
    </lineage>
</organism>
<evidence type="ECO:0000313" key="3">
    <source>
        <dbReference type="Proteomes" id="UP000564496"/>
    </source>
</evidence>
<feature type="transmembrane region" description="Helical" evidence="1">
    <location>
        <begin position="133"/>
        <end position="154"/>
    </location>
</feature>
<keyword evidence="1" id="KW-0812">Transmembrane</keyword>
<sequence>MSSDATSVAAELTKLTEDPRFSPRKADLKELVVDIVDPDGDAWADVNLFAAFPTESTVKAVYRRPAENVVGAVAGAMVFAPVAWTWWGFHDASKAYEELITESGDPEGSTFLSLWAQGFDGRMDGFWGGLHQLVPMAMGSLLLVAAAVVAVILHRAIATRNVRREEEAAEEARILLTSALTKAQRVVSSRRADHPLRIEGIIKSSMEQLRAAHTDTASATRDLAVTAADVKTSIASLLDTVKSAGEEAASILARANEVNQTVSTSIAKVESSMASMETVVTEGVRGVESAVKTGSEEIRAAAADSSQQFAADVTASLGGFGEQVQESLSSFSQGATTAIKDAGGALVETIGTISGSAERTAQASSELSEQVGLLNEHQETAQSALNAVIADLRDAVLEVEATLARHDGALQGQVSELTGVRDGLGQIARRLTMTAVN</sequence>
<evidence type="ECO:0000256" key="1">
    <source>
        <dbReference type="SAM" id="Phobius"/>
    </source>
</evidence>
<gene>
    <name evidence="2" type="ORF">BJ988_005281</name>
</gene>
<evidence type="ECO:0000313" key="2">
    <source>
        <dbReference type="EMBL" id="NYI80633.1"/>
    </source>
</evidence>
<keyword evidence="1" id="KW-1133">Transmembrane helix</keyword>
<keyword evidence="3" id="KW-1185">Reference proteome</keyword>
<keyword evidence="1" id="KW-0472">Membrane</keyword>
<feature type="transmembrane region" description="Helical" evidence="1">
    <location>
        <begin position="69"/>
        <end position="89"/>
    </location>
</feature>
<proteinExistence type="predicted"/>
<comment type="caution">
    <text evidence="2">The sequence shown here is derived from an EMBL/GenBank/DDBJ whole genome shotgun (WGS) entry which is preliminary data.</text>
</comment>
<name>A0A7Z0DS61_9ACTN</name>
<reference evidence="2 3" key="1">
    <citation type="submission" date="2020-07" db="EMBL/GenBank/DDBJ databases">
        <title>Sequencing the genomes of 1000 actinobacteria strains.</title>
        <authorList>
            <person name="Klenk H.-P."/>
        </authorList>
    </citation>
    <scope>NUCLEOTIDE SEQUENCE [LARGE SCALE GENOMIC DNA]</scope>
    <source>
        <strain evidence="2 3">DSM 26487</strain>
    </source>
</reference>
<protein>
    <submittedName>
        <fullName evidence="2">Uncharacterized protein YoxC</fullName>
    </submittedName>
</protein>
<dbReference type="RefSeq" id="WP_179660802.1">
    <property type="nucleotide sequence ID" value="NZ_JACBZR010000001.1"/>
</dbReference>
<dbReference type="AlphaFoldDB" id="A0A7Z0DS61"/>
<accession>A0A7Z0DS61</accession>
<dbReference type="EMBL" id="JACBZR010000001">
    <property type="protein sequence ID" value="NYI80633.1"/>
    <property type="molecule type" value="Genomic_DNA"/>
</dbReference>